<dbReference type="KEGG" id="orz:FNH13_14505"/>
<dbReference type="Pfam" id="PF13279">
    <property type="entry name" value="4HBT_2"/>
    <property type="match status" value="1"/>
</dbReference>
<gene>
    <name evidence="1" type="ORF">FNH13_14505</name>
</gene>
<evidence type="ECO:0000313" key="2">
    <source>
        <dbReference type="Proteomes" id="UP000315395"/>
    </source>
</evidence>
<dbReference type="InterPro" id="IPR029069">
    <property type="entry name" value="HotDog_dom_sf"/>
</dbReference>
<accession>A0A516GDF7</accession>
<dbReference type="PANTHER" id="PTHR31793:SF24">
    <property type="entry name" value="LONG-CHAIN ACYL-COA THIOESTERASE FADM"/>
    <property type="match status" value="1"/>
</dbReference>
<organism evidence="1 2">
    <name type="scientific">Ornithinimicrobium ciconiae</name>
    <dbReference type="NCBI Taxonomy" id="2594265"/>
    <lineage>
        <taxon>Bacteria</taxon>
        <taxon>Bacillati</taxon>
        <taxon>Actinomycetota</taxon>
        <taxon>Actinomycetes</taxon>
        <taxon>Micrococcales</taxon>
        <taxon>Ornithinimicrobiaceae</taxon>
        <taxon>Ornithinimicrobium</taxon>
    </lineage>
</organism>
<keyword evidence="2" id="KW-1185">Reference proteome</keyword>
<dbReference type="InterPro" id="IPR050563">
    <property type="entry name" value="4-hydroxybenzoyl-CoA_TE"/>
</dbReference>
<dbReference type="GO" id="GO:0047617">
    <property type="term" value="F:fatty acyl-CoA hydrolase activity"/>
    <property type="evidence" value="ECO:0007669"/>
    <property type="project" value="TreeGrafter"/>
</dbReference>
<dbReference type="CDD" id="cd00586">
    <property type="entry name" value="4HBT"/>
    <property type="match status" value="1"/>
</dbReference>
<name>A0A516GDF7_9MICO</name>
<reference evidence="1 2" key="1">
    <citation type="submission" date="2019-07" db="EMBL/GenBank/DDBJ databases">
        <title>complete genome sequencing of Ornithinimicrobium sp. H23M54.</title>
        <authorList>
            <person name="Bae J.-W."/>
            <person name="Lee S.-Y."/>
        </authorList>
    </citation>
    <scope>NUCLEOTIDE SEQUENCE [LARGE SCALE GENOMIC DNA]</scope>
    <source>
        <strain evidence="1 2">H23M54</strain>
    </source>
</reference>
<dbReference type="Gene3D" id="3.10.129.10">
    <property type="entry name" value="Hotdog Thioesterase"/>
    <property type="match status" value="1"/>
</dbReference>
<dbReference type="PANTHER" id="PTHR31793">
    <property type="entry name" value="4-HYDROXYBENZOYL-COA THIOESTERASE FAMILY MEMBER"/>
    <property type="match status" value="1"/>
</dbReference>
<evidence type="ECO:0000313" key="1">
    <source>
        <dbReference type="EMBL" id="QDO89390.1"/>
    </source>
</evidence>
<dbReference type="SUPFAM" id="SSF54637">
    <property type="entry name" value="Thioesterase/thiol ester dehydrase-isomerase"/>
    <property type="match status" value="1"/>
</dbReference>
<dbReference type="OrthoDB" id="9799036at2"/>
<sequence length="159" mass="17878">MAQPAISIPPSAATVEVTSRWSDMDAYGHVNNVQYLRYLEEARVHAFNAWFGQERSMLEDGVLVVRHEIDYLAPMTFNYQPALVSTWCSRVSGASFDIAYVVGQRGTDVTFALAETTLVTYDLTAGRPRRMAPHEKAAMESVMGEPLALRSHKERRRGR</sequence>
<dbReference type="AlphaFoldDB" id="A0A516GDF7"/>
<dbReference type="RefSeq" id="WP_143784077.1">
    <property type="nucleotide sequence ID" value="NZ_CP041616.1"/>
</dbReference>
<dbReference type="EMBL" id="CP041616">
    <property type="protein sequence ID" value="QDO89390.1"/>
    <property type="molecule type" value="Genomic_DNA"/>
</dbReference>
<proteinExistence type="predicted"/>
<dbReference type="Proteomes" id="UP000315395">
    <property type="component" value="Chromosome"/>
</dbReference>
<protein>
    <submittedName>
        <fullName evidence="1">Acyl-CoA thioesterase</fullName>
    </submittedName>
</protein>